<evidence type="ECO:0000259" key="14">
    <source>
        <dbReference type="PROSITE" id="PS50157"/>
    </source>
</evidence>
<protein>
    <recommendedName>
        <fullName evidence="11">Krueppel-like factor 14</fullName>
    </recommendedName>
</protein>
<dbReference type="GO" id="GO:0008270">
    <property type="term" value="F:zinc ion binding"/>
    <property type="evidence" value="ECO:0007669"/>
    <property type="project" value="UniProtKB-KW"/>
</dbReference>
<dbReference type="GeneID" id="114667737"/>
<sequence>MATAAGVDHFAAECLVSMSSRAIVHDPKLDIEDKAEEASVQKIGDDNKEAPVKDNSSLFMVARILADLNQQTPDGPAEQPKISEDIKVPSLSTEDAGFKSVTKPGKNDGYRATPTTLTDPGPKQRNRRGRSRIEHESPQKKHKCHYSGCEKVYGKSSHLKAHLRTHTGERPFPCTWPNCNKKFARSDELARHYRTHTGEKKFGCPLCEKRFMRSDHLMKHARRHSDFEPSMLKRPYGSGANTRTGSLSDYSRSDASSPTLSPASSP</sequence>
<evidence type="ECO:0000256" key="11">
    <source>
        <dbReference type="ARBA" id="ARBA00069428"/>
    </source>
</evidence>
<dbReference type="PANTHER" id="PTHR23235">
    <property type="entry name" value="KRUEPPEL-LIKE TRANSCRIPTION FACTOR"/>
    <property type="match status" value="1"/>
</dbReference>
<accession>A0A8C4TL99</accession>
<keyword evidence="6" id="KW-0805">Transcription regulation</keyword>
<evidence type="ECO:0000313" key="16">
    <source>
        <dbReference type="Proteomes" id="UP000694620"/>
    </source>
</evidence>
<name>A0A8C4TL99_ERPCA</name>
<dbReference type="PROSITE" id="PS00028">
    <property type="entry name" value="ZINC_FINGER_C2H2_1"/>
    <property type="match status" value="3"/>
</dbReference>
<dbReference type="GO" id="GO:0000981">
    <property type="term" value="F:DNA-binding transcription factor activity, RNA polymerase II-specific"/>
    <property type="evidence" value="ECO:0007669"/>
    <property type="project" value="TreeGrafter"/>
</dbReference>
<keyword evidence="7" id="KW-0238">DNA-binding</keyword>
<keyword evidence="2" id="KW-0479">Metal-binding</keyword>
<dbReference type="PANTHER" id="PTHR23235:SF21">
    <property type="entry name" value="KRUEPPEL-LIKE FACTOR 13"/>
    <property type="match status" value="1"/>
</dbReference>
<dbReference type="AlphaFoldDB" id="A0A8C4TL99"/>
<evidence type="ECO:0000256" key="13">
    <source>
        <dbReference type="SAM" id="MobiDB-lite"/>
    </source>
</evidence>
<evidence type="ECO:0000256" key="6">
    <source>
        <dbReference type="ARBA" id="ARBA00023015"/>
    </source>
</evidence>
<keyword evidence="5" id="KW-0862">Zinc</keyword>
<dbReference type="FunFam" id="3.30.160.60:FF:000595">
    <property type="entry name" value="Krueppel-like factor 14"/>
    <property type="match status" value="1"/>
</dbReference>
<reference evidence="15" key="3">
    <citation type="submission" date="2025-09" db="UniProtKB">
        <authorList>
            <consortium name="Ensembl"/>
        </authorList>
    </citation>
    <scope>IDENTIFICATION</scope>
</reference>
<evidence type="ECO:0000256" key="12">
    <source>
        <dbReference type="PROSITE-ProRule" id="PRU00042"/>
    </source>
</evidence>
<keyword evidence="16" id="KW-1185">Reference proteome</keyword>
<feature type="domain" description="C2H2-type" evidence="14">
    <location>
        <begin position="202"/>
        <end position="229"/>
    </location>
</feature>
<evidence type="ECO:0000256" key="5">
    <source>
        <dbReference type="ARBA" id="ARBA00022833"/>
    </source>
</evidence>
<dbReference type="SMART" id="SM00355">
    <property type="entry name" value="ZnF_C2H2"/>
    <property type="match status" value="3"/>
</dbReference>
<comment type="subcellular location">
    <subcellularLocation>
        <location evidence="1">Nucleus</location>
    </subcellularLocation>
</comment>
<reference evidence="15" key="2">
    <citation type="submission" date="2025-08" db="UniProtKB">
        <authorList>
            <consortium name="Ensembl"/>
        </authorList>
    </citation>
    <scope>IDENTIFICATION</scope>
</reference>
<dbReference type="PROSITE" id="PS50157">
    <property type="entry name" value="ZINC_FINGER_C2H2_2"/>
    <property type="match status" value="3"/>
</dbReference>
<evidence type="ECO:0000313" key="15">
    <source>
        <dbReference type="Ensembl" id="ENSECRP00000032252.1"/>
    </source>
</evidence>
<keyword evidence="9" id="KW-0539">Nucleus</keyword>
<evidence type="ECO:0000256" key="2">
    <source>
        <dbReference type="ARBA" id="ARBA00022723"/>
    </source>
</evidence>
<feature type="domain" description="C2H2-type" evidence="14">
    <location>
        <begin position="142"/>
        <end position="171"/>
    </location>
</feature>
<feature type="compositionally biased region" description="Low complexity" evidence="13">
    <location>
        <begin position="246"/>
        <end position="266"/>
    </location>
</feature>
<evidence type="ECO:0000256" key="1">
    <source>
        <dbReference type="ARBA" id="ARBA00004123"/>
    </source>
</evidence>
<evidence type="ECO:0000256" key="3">
    <source>
        <dbReference type="ARBA" id="ARBA00022737"/>
    </source>
</evidence>
<evidence type="ECO:0000256" key="8">
    <source>
        <dbReference type="ARBA" id="ARBA00023163"/>
    </source>
</evidence>
<evidence type="ECO:0000256" key="4">
    <source>
        <dbReference type="ARBA" id="ARBA00022771"/>
    </source>
</evidence>
<comment type="similarity">
    <text evidence="10">Belongs to the Sp1 C2H2-type zinc-finger protein family.</text>
</comment>
<keyword evidence="8" id="KW-0804">Transcription</keyword>
<dbReference type="CDD" id="cd21571">
    <property type="entry name" value="KLF13_N"/>
    <property type="match status" value="1"/>
</dbReference>
<dbReference type="Pfam" id="PF00096">
    <property type="entry name" value="zf-C2H2"/>
    <property type="match status" value="3"/>
</dbReference>
<keyword evidence="4 12" id="KW-0863">Zinc-finger</keyword>
<keyword evidence="3" id="KW-0677">Repeat</keyword>
<dbReference type="GeneTree" id="ENSGT00940000164815"/>
<dbReference type="GO" id="GO:0000978">
    <property type="term" value="F:RNA polymerase II cis-regulatory region sequence-specific DNA binding"/>
    <property type="evidence" value="ECO:0007669"/>
    <property type="project" value="TreeGrafter"/>
</dbReference>
<dbReference type="GO" id="GO:0005634">
    <property type="term" value="C:nucleus"/>
    <property type="evidence" value="ECO:0007669"/>
    <property type="project" value="UniProtKB-SubCell"/>
</dbReference>
<reference evidence="15" key="1">
    <citation type="submission" date="2021-06" db="EMBL/GenBank/DDBJ databases">
        <authorList>
            <consortium name="Wellcome Sanger Institute Data Sharing"/>
        </authorList>
    </citation>
    <scope>NUCLEOTIDE SEQUENCE [LARGE SCALE GENOMIC DNA]</scope>
</reference>
<dbReference type="SUPFAM" id="SSF57667">
    <property type="entry name" value="beta-beta-alpha zinc fingers"/>
    <property type="match status" value="1"/>
</dbReference>
<organism evidence="15 16">
    <name type="scientific">Erpetoichthys calabaricus</name>
    <name type="common">Rope fish</name>
    <name type="synonym">Calamoichthys calabaricus</name>
    <dbReference type="NCBI Taxonomy" id="27687"/>
    <lineage>
        <taxon>Eukaryota</taxon>
        <taxon>Metazoa</taxon>
        <taxon>Chordata</taxon>
        <taxon>Craniata</taxon>
        <taxon>Vertebrata</taxon>
        <taxon>Euteleostomi</taxon>
        <taxon>Actinopterygii</taxon>
        <taxon>Polypteriformes</taxon>
        <taxon>Polypteridae</taxon>
        <taxon>Erpetoichthys</taxon>
    </lineage>
</organism>
<dbReference type="Proteomes" id="UP000694620">
    <property type="component" value="Chromosome 17"/>
</dbReference>
<proteinExistence type="inferred from homology"/>
<gene>
    <name evidence="15" type="primary">klf13</name>
</gene>
<feature type="domain" description="C2H2-type" evidence="14">
    <location>
        <begin position="172"/>
        <end position="201"/>
    </location>
</feature>
<feature type="region of interest" description="Disordered" evidence="13">
    <location>
        <begin position="221"/>
        <end position="266"/>
    </location>
</feature>
<evidence type="ECO:0000256" key="9">
    <source>
        <dbReference type="ARBA" id="ARBA00023242"/>
    </source>
</evidence>
<dbReference type="InterPro" id="IPR013087">
    <property type="entry name" value="Znf_C2H2_type"/>
</dbReference>
<evidence type="ECO:0000256" key="10">
    <source>
        <dbReference type="ARBA" id="ARBA00038409"/>
    </source>
</evidence>
<dbReference type="RefSeq" id="XP_028678992.1">
    <property type="nucleotide sequence ID" value="XM_028823159.2"/>
</dbReference>
<evidence type="ECO:0000256" key="7">
    <source>
        <dbReference type="ARBA" id="ARBA00023125"/>
    </source>
</evidence>
<dbReference type="OrthoDB" id="6365676at2759"/>
<dbReference type="FunFam" id="3.30.160.60:FF:000232">
    <property type="entry name" value="Krueppel-like factor 9"/>
    <property type="match status" value="1"/>
</dbReference>
<feature type="region of interest" description="Disordered" evidence="13">
    <location>
        <begin position="69"/>
        <end position="141"/>
    </location>
</feature>
<dbReference type="Gene3D" id="3.30.160.60">
    <property type="entry name" value="Classic Zinc Finger"/>
    <property type="match status" value="3"/>
</dbReference>
<dbReference type="Ensembl" id="ENSECRT00000032974.1">
    <property type="protein sequence ID" value="ENSECRP00000032252.1"/>
    <property type="gene ID" value="ENSECRG00000021871.1"/>
</dbReference>
<dbReference type="InterPro" id="IPR036236">
    <property type="entry name" value="Znf_C2H2_sf"/>
</dbReference>
<dbReference type="FunFam" id="3.30.160.60:FF:000018">
    <property type="entry name" value="Krueppel-like factor 15"/>
    <property type="match status" value="1"/>
</dbReference>